<dbReference type="SUPFAM" id="SSF56399">
    <property type="entry name" value="ADP-ribosylation"/>
    <property type="match status" value="3"/>
</dbReference>
<comment type="caution">
    <text evidence="2">The sequence shown here is derived from an EMBL/GenBank/DDBJ whole genome shotgun (WGS) entry which is preliminary data.</text>
</comment>
<dbReference type="Proteomes" id="UP001153678">
    <property type="component" value="Unassembled WGS sequence"/>
</dbReference>
<reference evidence="2" key="1">
    <citation type="submission" date="2022-08" db="EMBL/GenBank/DDBJ databases">
        <authorList>
            <person name="Kallberg Y."/>
            <person name="Tangrot J."/>
            <person name="Rosling A."/>
        </authorList>
    </citation>
    <scope>NUCLEOTIDE SEQUENCE</scope>
    <source>
        <strain evidence="2">Wild A</strain>
    </source>
</reference>
<evidence type="ECO:0000259" key="1">
    <source>
        <dbReference type="PROSITE" id="PS50053"/>
    </source>
</evidence>
<dbReference type="Pfam" id="PF00240">
    <property type="entry name" value="ubiquitin"/>
    <property type="match status" value="2"/>
</dbReference>
<dbReference type="OrthoDB" id="428577at2759"/>
<dbReference type="InterPro" id="IPR000626">
    <property type="entry name" value="Ubiquitin-like_dom"/>
</dbReference>
<feature type="domain" description="Ubiquitin-like" evidence="1">
    <location>
        <begin position="573"/>
        <end position="648"/>
    </location>
</feature>
<name>A0A9W4SEZ2_9GLOM</name>
<dbReference type="InterPro" id="IPR029071">
    <property type="entry name" value="Ubiquitin-like_domsf"/>
</dbReference>
<keyword evidence="3" id="KW-1185">Reference proteome</keyword>
<dbReference type="PROSITE" id="PS00299">
    <property type="entry name" value="UBIQUITIN_1"/>
    <property type="match status" value="1"/>
</dbReference>
<dbReference type="PANTHER" id="PTHR36649">
    <property type="entry name" value="UBIQUITIN-LIKE DOMAIN-CONTAINING PROTEIN"/>
    <property type="match status" value="1"/>
</dbReference>
<dbReference type="Gene3D" id="3.90.175.10">
    <property type="entry name" value="Diphtheria Toxin, domain 1"/>
    <property type="match status" value="2"/>
</dbReference>
<dbReference type="InterPro" id="IPR019956">
    <property type="entry name" value="Ubiquitin_dom"/>
</dbReference>
<organism evidence="2 3">
    <name type="scientific">Funneliformis geosporum</name>
    <dbReference type="NCBI Taxonomy" id="1117311"/>
    <lineage>
        <taxon>Eukaryota</taxon>
        <taxon>Fungi</taxon>
        <taxon>Fungi incertae sedis</taxon>
        <taxon>Mucoromycota</taxon>
        <taxon>Glomeromycotina</taxon>
        <taxon>Glomeromycetes</taxon>
        <taxon>Glomerales</taxon>
        <taxon>Glomeraceae</taxon>
        <taxon>Funneliformis</taxon>
    </lineage>
</organism>
<evidence type="ECO:0000313" key="2">
    <source>
        <dbReference type="EMBL" id="CAI2164659.1"/>
    </source>
</evidence>
<dbReference type="Gene3D" id="3.10.20.90">
    <property type="entry name" value="Phosphatidylinositol 3-kinase Catalytic Subunit, Chain A, domain 1"/>
    <property type="match status" value="2"/>
</dbReference>
<dbReference type="SUPFAM" id="SSF54236">
    <property type="entry name" value="Ubiquitin-like"/>
    <property type="match status" value="2"/>
</dbReference>
<dbReference type="AlphaFoldDB" id="A0A9W4SEZ2"/>
<evidence type="ECO:0000313" key="3">
    <source>
        <dbReference type="Proteomes" id="UP001153678"/>
    </source>
</evidence>
<dbReference type="SMART" id="SM00213">
    <property type="entry name" value="UBQ"/>
    <property type="match status" value="2"/>
</dbReference>
<sequence>MNNIWLGVDGRNSSTSSAQNEWPVSYHGTAKHNCKTIAEEGYDLCKCKRFAFGYGIYSTPDIDVASRYATKFTHEGDIYKVVLQNRVNPNNLVRVKNGVVEYWISPSGEDITMSNTLLAAALSAITNYNIITYDDYLKGNRGNCKELDQNSLHHSHLVGGRVPKVEVSLSQPQPYLVDSSAPKAENYIIQSHLVGDKAPNVEGSLQHSHLIVPKVIFIKTLGGKTITIKTAFTTKIDQIKSIIKDREGISPDQQRLIFAGKQLEDGRTLNDYNIIKESTIHLVLRLRGGSPTLYLLPNHLSPNFDFDFTNINDNGQIHKRGKFEYKRPCGWMRIALNVLDKYENNDWLVSYHGTAKHNCRSIAEDGYDLNKCKRFAFGHGIYSTPDIDVASIYATEFMHDGDIYKVVFQNRVNPNNLEIIPKERTGGAGEFWISPSESDIRPYAAAISAVSKKSVISYDDYKNGKLGTINYFELDQKVLHQAHLVGGPVQTFGDDDFDDDPNIEFVLPNTILPTVTYVPNSILINQNAIQSIINNNNHPVQSSVQPTLNLSMIPTTTIVSNPPPETTIDRSSRQIHVRTLTGLTIELYLNKSNTIQDIKNRIQEKEGIPPDQQRLIYAGKQLEDGRTLEDYLIQNDTTLHLVLRLRGGGDSRLFIHYKHLDSAYDYDFTYVNDNGRTFMRGDHVYQRPCGWNRIALNVLDKYDNNLWLGVGGGKRRYSTDSVKDEWPVSYHGTAKYNCNSIADDGFLFSRGKRFMFDHGIYSSPDVDVAAKYATKFTYEDNNYRVVFQNRVNPNNLVKLTSEETGVGEYWISPNGEDLRPYGICIKKDE</sequence>
<dbReference type="PANTHER" id="PTHR36649:SF28">
    <property type="entry name" value="UBIQUITIN-LIKE DOMAIN-CONTAINING PROTEIN"/>
    <property type="match status" value="1"/>
</dbReference>
<proteinExistence type="predicted"/>
<dbReference type="Gene3D" id="3.90.228.10">
    <property type="match status" value="1"/>
</dbReference>
<accession>A0A9W4SEZ2</accession>
<protein>
    <submittedName>
        <fullName evidence="2">15923_t:CDS:1</fullName>
    </submittedName>
</protein>
<dbReference type="InterPro" id="IPR019954">
    <property type="entry name" value="Ubiquitin_CS"/>
</dbReference>
<dbReference type="EMBL" id="CAMKVN010000169">
    <property type="protein sequence ID" value="CAI2164659.1"/>
    <property type="molecule type" value="Genomic_DNA"/>
</dbReference>
<gene>
    <name evidence="2" type="ORF">FWILDA_LOCUS1678</name>
</gene>
<dbReference type="FunFam" id="3.10.20.90:FF:000160">
    <property type="entry name" value="Polyubiquitin-C"/>
    <property type="match status" value="2"/>
</dbReference>
<dbReference type="PRINTS" id="PR00348">
    <property type="entry name" value="UBIQUITIN"/>
</dbReference>
<dbReference type="PROSITE" id="PS50053">
    <property type="entry name" value="UBIQUITIN_2"/>
    <property type="match status" value="2"/>
</dbReference>
<feature type="domain" description="Ubiquitin-like" evidence="1">
    <location>
        <begin position="216"/>
        <end position="289"/>
    </location>
</feature>